<feature type="region of interest" description="Disordered" evidence="9">
    <location>
        <begin position="936"/>
        <end position="991"/>
    </location>
</feature>
<feature type="binding site" evidence="5">
    <location>
        <position position="158"/>
    </location>
    <ligand>
        <name>Cu cation</name>
        <dbReference type="ChEBI" id="CHEBI:23378"/>
    </ligand>
</feature>
<dbReference type="PROSITE" id="PS51136">
    <property type="entry name" value="WAC"/>
    <property type="match status" value="1"/>
</dbReference>
<comment type="similarity">
    <text evidence="2">Belongs to the SCO1/2 family.</text>
</comment>
<dbReference type="PANTHER" id="PTHR32075">
    <property type="entry name" value="ISWI CHROMATIN-REMODELING COMPLEX SUBUNIT YPL216W-RELATED"/>
    <property type="match status" value="1"/>
</dbReference>
<dbReference type="GO" id="GO:0000785">
    <property type="term" value="C:chromatin"/>
    <property type="evidence" value="ECO:0007669"/>
    <property type="project" value="UniProtKB-ARBA"/>
</dbReference>
<feature type="region of interest" description="Disordered" evidence="9">
    <location>
        <begin position="735"/>
        <end position="782"/>
    </location>
</feature>
<feature type="region of interest" description="Disordered" evidence="9">
    <location>
        <begin position="31"/>
        <end position="69"/>
    </location>
</feature>
<evidence type="ECO:0000256" key="3">
    <source>
        <dbReference type="ARBA" id="ARBA00023054"/>
    </source>
</evidence>
<dbReference type="Gene3D" id="3.40.50.10190">
    <property type="entry name" value="BRCT domain"/>
    <property type="match status" value="1"/>
</dbReference>
<feature type="region of interest" description="Disordered" evidence="9">
    <location>
        <begin position="902"/>
        <end position="924"/>
    </location>
</feature>
<dbReference type="GO" id="GO:0005634">
    <property type="term" value="C:nucleus"/>
    <property type="evidence" value="ECO:0007669"/>
    <property type="project" value="UniProtKB-SubCell"/>
</dbReference>
<feature type="compositionally biased region" description="Acidic residues" evidence="9">
    <location>
        <begin position="958"/>
        <end position="968"/>
    </location>
</feature>
<proteinExistence type="inferred from homology"/>
<keyword evidence="4 7" id="KW-0539">Nucleus</keyword>
<keyword evidence="10" id="KW-1133">Transmembrane helix</keyword>
<dbReference type="Pfam" id="PF10537">
    <property type="entry name" value="WAC_Acf1_DNA_bd"/>
    <property type="match status" value="1"/>
</dbReference>
<keyword evidence="10" id="KW-0472">Membrane</keyword>
<dbReference type="InterPro" id="IPR036249">
    <property type="entry name" value="Thioredoxin-like_sf"/>
</dbReference>
<evidence type="ECO:0000256" key="7">
    <source>
        <dbReference type="PROSITE-ProRule" id="PRU00475"/>
    </source>
</evidence>
<feature type="compositionally biased region" description="Basic and acidic residues" evidence="9">
    <location>
        <begin position="1415"/>
        <end position="1430"/>
    </location>
</feature>
<evidence type="ECO:0000256" key="8">
    <source>
        <dbReference type="SAM" id="Coils"/>
    </source>
</evidence>
<keyword evidence="10" id="KW-0812">Transmembrane</keyword>
<feature type="binding site" evidence="5">
    <location>
        <position position="248"/>
    </location>
    <ligand>
        <name>Cu cation</name>
        <dbReference type="ChEBI" id="CHEBI:23378"/>
    </ligand>
</feature>
<dbReference type="InterPro" id="IPR003782">
    <property type="entry name" value="SCO1/SenC"/>
</dbReference>
<reference evidence="14" key="1">
    <citation type="journal article" date="2017" name="Genome Announc.">
        <title>Genome sequences of Cyberlindnera fabianii 65, Pichia kudriavzevii 129, and Saccharomyces cerevisiae 131 isolated from fermented masau fruits in Zimbabwe.</title>
        <authorList>
            <person name="van Rijswijck I.M.H."/>
            <person name="Derks M.F.L."/>
            <person name="Abee T."/>
            <person name="de Ridder D."/>
            <person name="Smid E.J."/>
        </authorList>
    </citation>
    <scope>NUCLEOTIDE SEQUENCE [LARGE SCALE GENOMIC DNA]</scope>
    <source>
        <strain evidence="14">129</strain>
    </source>
</reference>
<feature type="region of interest" description="Disordered" evidence="9">
    <location>
        <begin position="1415"/>
        <end position="1488"/>
    </location>
</feature>
<dbReference type="InterPro" id="IPR036420">
    <property type="entry name" value="BRCT_dom_sf"/>
</dbReference>
<evidence type="ECO:0000256" key="10">
    <source>
        <dbReference type="SAM" id="Phobius"/>
    </source>
</evidence>
<protein>
    <submittedName>
        <fullName evidence="13">Protein SCO1, mitochondrial</fullName>
    </submittedName>
</protein>
<dbReference type="VEuPathDB" id="FungiDB:C5L36_0C01990"/>
<dbReference type="CDD" id="cd02968">
    <property type="entry name" value="SCO"/>
    <property type="match status" value="1"/>
</dbReference>
<dbReference type="GO" id="GO:0005507">
    <property type="term" value="F:copper ion binding"/>
    <property type="evidence" value="ECO:0007669"/>
    <property type="project" value="UniProtKB-ARBA"/>
</dbReference>
<dbReference type="Gene3D" id="3.40.30.10">
    <property type="entry name" value="Glutaredoxin"/>
    <property type="match status" value="1"/>
</dbReference>
<accession>A0A1V2LRF5</accession>
<feature type="compositionally biased region" description="Basic and acidic residues" evidence="9">
    <location>
        <begin position="1450"/>
        <end position="1461"/>
    </location>
</feature>
<feature type="compositionally biased region" description="Polar residues" evidence="9">
    <location>
        <begin position="741"/>
        <end position="765"/>
    </location>
</feature>
<evidence type="ECO:0000259" key="12">
    <source>
        <dbReference type="PROSITE" id="PS51136"/>
    </source>
</evidence>
<dbReference type="PROSITE" id="PS50827">
    <property type="entry name" value="DDT"/>
    <property type="match status" value="1"/>
</dbReference>
<evidence type="ECO:0000313" key="13">
    <source>
        <dbReference type="EMBL" id="ONH75604.1"/>
    </source>
</evidence>
<evidence type="ECO:0000256" key="2">
    <source>
        <dbReference type="ARBA" id="ARBA00010996"/>
    </source>
</evidence>
<dbReference type="Proteomes" id="UP000189274">
    <property type="component" value="Unassembled WGS sequence"/>
</dbReference>
<dbReference type="InterPro" id="IPR028941">
    <property type="entry name" value="WHIM2_dom"/>
</dbReference>
<dbReference type="InterPro" id="IPR018501">
    <property type="entry name" value="DDT_dom"/>
</dbReference>
<dbReference type="InterPro" id="IPR055116">
    <property type="entry name" value="DBF4_BRCT"/>
</dbReference>
<dbReference type="Pfam" id="PF02630">
    <property type="entry name" value="SCO1-SenC"/>
    <property type="match status" value="1"/>
</dbReference>
<feature type="domain" description="WAC" evidence="12">
    <location>
        <begin position="326"/>
        <end position="433"/>
    </location>
</feature>
<feature type="compositionally biased region" description="Polar residues" evidence="9">
    <location>
        <begin position="538"/>
        <end position="552"/>
    </location>
</feature>
<evidence type="ECO:0000313" key="14">
    <source>
        <dbReference type="Proteomes" id="UP000189274"/>
    </source>
</evidence>
<name>A0A1V2LRF5_PICKU</name>
<evidence type="ECO:0000256" key="9">
    <source>
        <dbReference type="SAM" id="MobiDB-lite"/>
    </source>
</evidence>
<dbReference type="EMBL" id="MQVM01000006">
    <property type="protein sequence ID" value="ONH75604.1"/>
    <property type="molecule type" value="Genomic_DNA"/>
</dbReference>
<dbReference type="VEuPathDB" id="FungiDB:C5L36_0C01980"/>
<dbReference type="SMART" id="SM00571">
    <property type="entry name" value="DDT"/>
    <property type="match status" value="1"/>
</dbReference>
<feature type="coiled-coil region" evidence="8">
    <location>
        <begin position="1104"/>
        <end position="1168"/>
    </location>
</feature>
<dbReference type="FunFam" id="3.40.30.10:FF:000013">
    <property type="entry name" value="Blast:Protein SCO1 homolog, mitochondrial"/>
    <property type="match status" value="1"/>
</dbReference>
<comment type="subcellular location">
    <subcellularLocation>
        <location evidence="1 7">Nucleus</location>
    </subcellularLocation>
</comment>
<feature type="compositionally biased region" description="Acidic residues" evidence="9">
    <location>
        <begin position="1262"/>
        <end position="1280"/>
    </location>
</feature>
<sequence length="1620" mass="187022">MISIRNLRALGSVKPLFAPSARVFSTVSSRLNEANKTEPTPSNPEVEKPKKQYSRRPLSSIPIGSENYSSQTMKKKNPIEYLSWKSFVLFIAVGAGMTYFFRNEKEKMKLRKEAEANRGVGKPLIGGPFNLVTQDGEPFTEKNLIGKFSIIYFGFTHCPDICPDELDKLGLMLDELKKNGVELQPIFITCDPARDSPAVLKEYLSEFHSDIIGLTGDYDEVKRCCKNYRVYFSTPRDLKPGQDYLVDHSIFFYLMDPEGEFIDVLGRNYDAEGAVQKIIKDVNAYEPKEVRERKKEGMLAIMVLFKRKQIKFVPPAKLPSDIDPSTPVWWIPETGEWFLEYEKYLDRMSFYNIKKFVCETSGNSNFTFFEALEVEQEELVSMQKHFPEPVKEPILRHVSFSTVPRIDMLVDQVYTKFKDDFFPGDKVVVKQESGNRVQGIIKEKVVFNSRMDSEGVIRSPFISYRIALGKDKGEIDIENPSKIYRERNKFTKAYVKTFLKVSLARSSKLGSPWVIREDIAKKYKISLEWPRELKKFDTTGSVNSNKKSSILNDSADGDHSEEALSESKNSSSIDTVMKSTRGFSHTIFENLKETPPAIDELYQKWCQHWYQILKRTTAYFEDLKSDDPARDKVLRLFKFTGVTITDKFDPNNTHFIITTRQFSLKENYPESDPFHYVQIKRIKVWHYEKCQRFFKSIKISNRRIYQIAKQEAIRKGINLIDSMVENGNNSASYISIAPAPQSKSSTNSEVKGQSKSKASTPVGENSADKSQNEQQPEKKSHKPQIVDDLLLPLQENLQRPSWKKLQDFETLPFNYDECPTSMSDVFEVWMFINMFHEAFIIDTFTFDDFLNALQWKDSKKKCPLLLEIFCSLLSGIINKDGQLDVTLPVDIETEIKNKERELKQKKKTIEKEREREKEKRVKRDQLVKLKDGRSGTVVLDGVHDNGPEDSDSEMRNENDEEDYDEDDHEGNNNDAEHDNDDSDESYAEDEDEEINHNAYAVLNYKKISWRERCQKRDFKNGNWLIVLLGVFSITEFIPEFKPEIVKTYEILCPIDEMPTPDLLEKHFFEDLNPVRRVTILSILMNILLNGNIVRNHTDFVVEKAASLRREKFELQKEMKNKVESAHNANKDVLDTLRSIDVREIKQRIEDHELEMLKTEDEKEKFIESRNKGGRPVQNTLPPEPSALEKAVAAGHPEFLAILNTRTNLIKEVEDMKKQKNEIDKTLVELNSQRIRFLGKDRFWNRYWWFERNGLPNLGGGKDDDDDEGEAENDHDEDDDAELGDIKTEAKGYESDSEYDSETYLMGRVWIQGSNSIDSKRLIDGDGSNLKRKREEEGSDFLETELDWVYIDEVEDFDLLIASLNDRGIRERALKKELNDCKDRVISSFKARKRFLNGNELQVKLHQYIDDLKKGKGTSEKVETKPVKQEEQTLDADIDESEYKYVPSVNSEKDSDKDDEPATRSMRTRRSARRRREDDGEDIKEVTGGINTRSKRLRIETVDGYDANGNINEGPNGEDGRELDVVTSMVDKFQFPVSGDDSKLREGLITKALGKLKDVQQTIREENMVYWVNSSAIEKLGHSHYQGPKLAETRKAGRGRTRGGRTGASKFSRTNKKRGQH</sequence>
<evidence type="ECO:0000256" key="5">
    <source>
        <dbReference type="PIRSR" id="PIRSR603782-1"/>
    </source>
</evidence>
<dbReference type="Pfam" id="PF22437">
    <property type="entry name" value="DBF4_BRCT"/>
    <property type="match status" value="1"/>
</dbReference>
<dbReference type="GO" id="GO:0031509">
    <property type="term" value="P:subtelomeric heterochromatin formation"/>
    <property type="evidence" value="ECO:0007669"/>
    <property type="project" value="TreeGrafter"/>
</dbReference>
<feature type="region of interest" description="Disordered" evidence="9">
    <location>
        <begin position="1257"/>
        <end position="1280"/>
    </location>
</feature>
<organism evidence="13 14">
    <name type="scientific">Pichia kudriavzevii</name>
    <name type="common">Yeast</name>
    <name type="synonym">Issatchenkia orientalis</name>
    <dbReference type="NCBI Taxonomy" id="4909"/>
    <lineage>
        <taxon>Eukaryota</taxon>
        <taxon>Fungi</taxon>
        <taxon>Dikarya</taxon>
        <taxon>Ascomycota</taxon>
        <taxon>Saccharomycotina</taxon>
        <taxon>Pichiomycetes</taxon>
        <taxon>Pichiales</taxon>
        <taxon>Pichiaceae</taxon>
        <taxon>Pichia</taxon>
    </lineage>
</organism>
<feature type="compositionally biased region" description="Polar residues" evidence="9">
    <location>
        <begin position="31"/>
        <end position="40"/>
    </location>
</feature>
<dbReference type="Pfam" id="PF02791">
    <property type="entry name" value="DDT"/>
    <property type="match status" value="1"/>
</dbReference>
<keyword evidence="6" id="KW-1015">Disulfide bond</keyword>
<feature type="disulfide bond" description="Redox-active" evidence="6">
    <location>
        <begin position="158"/>
        <end position="162"/>
    </location>
</feature>
<evidence type="ECO:0000256" key="6">
    <source>
        <dbReference type="PIRSR" id="PIRSR603782-2"/>
    </source>
</evidence>
<dbReference type="InterPro" id="IPR028942">
    <property type="entry name" value="WHIM1_dom"/>
</dbReference>
<feature type="region of interest" description="Disordered" evidence="9">
    <location>
        <begin position="538"/>
        <end position="573"/>
    </location>
</feature>
<keyword evidence="3 8" id="KW-0175">Coiled coil</keyword>
<dbReference type="SUPFAM" id="SSF52833">
    <property type="entry name" value="Thioredoxin-like"/>
    <property type="match status" value="1"/>
</dbReference>
<feature type="transmembrane region" description="Helical" evidence="10">
    <location>
        <begin position="82"/>
        <end position="101"/>
    </location>
</feature>
<keyword evidence="5" id="KW-0479">Metal-binding</keyword>
<feature type="domain" description="DDT" evidence="11">
    <location>
        <begin position="819"/>
        <end position="882"/>
    </location>
</feature>
<evidence type="ECO:0000256" key="1">
    <source>
        <dbReference type="ARBA" id="ARBA00004123"/>
    </source>
</evidence>
<evidence type="ECO:0000256" key="4">
    <source>
        <dbReference type="ARBA" id="ARBA00023242"/>
    </source>
</evidence>
<dbReference type="InterPro" id="IPR013136">
    <property type="entry name" value="WSTF_Acf1_Cbp146"/>
</dbReference>
<feature type="compositionally biased region" description="Basic and acidic residues" evidence="9">
    <location>
        <begin position="941"/>
        <end position="957"/>
    </location>
</feature>
<dbReference type="GO" id="GO:0000781">
    <property type="term" value="C:chromosome, telomeric region"/>
    <property type="evidence" value="ECO:0007669"/>
    <property type="project" value="GOC"/>
</dbReference>
<comment type="caution">
    <text evidence="13">The sequence shown here is derived from an EMBL/GenBank/DDBJ whole genome shotgun (WGS) entry which is preliminary data.</text>
</comment>
<dbReference type="GO" id="GO:0045454">
    <property type="term" value="P:cell redox homeostasis"/>
    <property type="evidence" value="ECO:0007669"/>
    <property type="project" value="UniProtKB-ARBA"/>
</dbReference>
<feature type="region of interest" description="Disordered" evidence="9">
    <location>
        <begin position="1580"/>
        <end position="1620"/>
    </location>
</feature>
<dbReference type="Pfam" id="PF15613">
    <property type="entry name" value="WSD"/>
    <property type="match status" value="1"/>
</dbReference>
<gene>
    <name evidence="13" type="ORF">BOH78_1584</name>
</gene>
<keyword evidence="5" id="KW-0186">Copper</keyword>
<feature type="compositionally biased region" description="Acidic residues" evidence="9">
    <location>
        <begin position="977"/>
        <end position="991"/>
    </location>
</feature>
<evidence type="ECO:0000259" key="11">
    <source>
        <dbReference type="PROSITE" id="PS50827"/>
    </source>
</evidence>
<dbReference type="PANTHER" id="PTHR32075:SF6">
    <property type="entry name" value="ISWI CHROMATIN-REMODELING COMPLEX SUBUNIT YPL216W-RELATED"/>
    <property type="match status" value="1"/>
</dbReference>
<feature type="coiled-coil region" evidence="8">
    <location>
        <begin position="1205"/>
        <end position="1235"/>
    </location>
</feature>
<dbReference type="Pfam" id="PF15612">
    <property type="entry name" value="WHIM1"/>
    <property type="match status" value="1"/>
</dbReference>
<feature type="compositionally biased region" description="Basic and acidic residues" evidence="9">
    <location>
        <begin position="766"/>
        <end position="778"/>
    </location>
</feature>
<feature type="binding site" evidence="5">
    <location>
        <position position="162"/>
    </location>
    <ligand>
        <name>Cu cation</name>
        <dbReference type="ChEBI" id="CHEBI:23378"/>
    </ligand>
</feature>